<dbReference type="Proteomes" id="UP000611629">
    <property type="component" value="Unassembled WGS sequence"/>
</dbReference>
<name>A0A974BGP6_SEDHY</name>
<accession>A0A974BGP6</accession>
<protein>
    <submittedName>
        <fullName evidence="2">Molybdopterin-binding protein</fullName>
    </submittedName>
</protein>
<dbReference type="InterPro" id="IPR001453">
    <property type="entry name" value="MoaB/Mog_dom"/>
</dbReference>
<organism evidence="2 3">
    <name type="scientific">Sedimentibacter hydroxybenzoicus DSM 7310</name>
    <dbReference type="NCBI Taxonomy" id="1123245"/>
    <lineage>
        <taxon>Bacteria</taxon>
        <taxon>Bacillati</taxon>
        <taxon>Bacillota</taxon>
        <taxon>Tissierellia</taxon>
        <taxon>Sedimentibacter</taxon>
    </lineage>
</organism>
<feature type="domain" description="MoaB/Mog" evidence="1">
    <location>
        <begin position="7"/>
        <end position="144"/>
    </location>
</feature>
<dbReference type="SUPFAM" id="SSF53218">
    <property type="entry name" value="Molybdenum cofactor biosynthesis proteins"/>
    <property type="match status" value="1"/>
</dbReference>
<evidence type="ECO:0000313" key="3">
    <source>
        <dbReference type="Proteomes" id="UP000611629"/>
    </source>
</evidence>
<keyword evidence="3" id="KW-1185">Reference proteome</keyword>
<sequence>MINKAVIIPTGDELRSGIILDTDSPMIMQVLLSINNKCLVIRNEPIADVENMITDCVRSYINKNVDLIILIGGSGGGHRYSSTLCKDYTHTSLDSILDEKYSTELYGKNGHMWSKLICGEVNKTMIINVPGPYQEARAAIEAFKKSYEENSSDLKQININMANAVKAQYFL</sequence>
<evidence type="ECO:0000313" key="2">
    <source>
        <dbReference type="EMBL" id="NYB72777.1"/>
    </source>
</evidence>
<gene>
    <name evidence="2" type="ORF">HZF24_01330</name>
</gene>
<proteinExistence type="predicted"/>
<dbReference type="Gene3D" id="3.40.980.10">
    <property type="entry name" value="MoaB/Mog-like domain"/>
    <property type="match status" value="1"/>
</dbReference>
<dbReference type="InterPro" id="IPR036425">
    <property type="entry name" value="MoaB/Mog-like_dom_sf"/>
</dbReference>
<dbReference type="AlphaFoldDB" id="A0A974BGP6"/>
<reference evidence="2" key="1">
    <citation type="submission" date="2020-07" db="EMBL/GenBank/DDBJ databases">
        <title>Genomic analysis of a strain of Sedimentibacter Hydroxybenzoicus DSM7310.</title>
        <authorList>
            <person name="Ma S."/>
        </authorList>
    </citation>
    <scope>NUCLEOTIDE SEQUENCE</scope>
    <source>
        <strain evidence="2">DSM 7310</strain>
    </source>
</reference>
<comment type="caution">
    <text evidence="2">The sequence shown here is derived from an EMBL/GenBank/DDBJ whole genome shotgun (WGS) entry which is preliminary data.</text>
</comment>
<dbReference type="EMBL" id="JACBNQ010000001">
    <property type="protein sequence ID" value="NYB72777.1"/>
    <property type="molecule type" value="Genomic_DNA"/>
</dbReference>
<evidence type="ECO:0000259" key="1">
    <source>
        <dbReference type="Pfam" id="PF00994"/>
    </source>
</evidence>
<dbReference type="RefSeq" id="WP_179236454.1">
    <property type="nucleotide sequence ID" value="NZ_JACBNQ010000001.1"/>
</dbReference>
<dbReference type="Pfam" id="PF00994">
    <property type="entry name" value="MoCF_biosynth"/>
    <property type="match status" value="1"/>
</dbReference>